<dbReference type="EMBL" id="MWIO01000012">
    <property type="protein sequence ID" value="THD09064.1"/>
    <property type="molecule type" value="Genomic_DNA"/>
</dbReference>
<comment type="caution">
    <text evidence="2">The sequence shown here is derived from an EMBL/GenBank/DDBJ whole genome shotgun (WGS) entry which is preliminary data.</text>
</comment>
<protein>
    <submittedName>
        <fullName evidence="2">Uncharacterized protein</fullName>
    </submittedName>
</protein>
<name>A0A4S3KLX3_9GAMM</name>
<evidence type="ECO:0000313" key="2">
    <source>
        <dbReference type="EMBL" id="THD09064.1"/>
    </source>
</evidence>
<organism evidence="2 3">
    <name type="scientific">Rhodanobacter lindaniclasticus</name>
    <dbReference type="NCBI Taxonomy" id="75310"/>
    <lineage>
        <taxon>Bacteria</taxon>
        <taxon>Pseudomonadati</taxon>
        <taxon>Pseudomonadota</taxon>
        <taxon>Gammaproteobacteria</taxon>
        <taxon>Lysobacterales</taxon>
        <taxon>Rhodanobacteraceae</taxon>
        <taxon>Rhodanobacter</taxon>
    </lineage>
</organism>
<keyword evidence="1" id="KW-1133">Transmembrane helix</keyword>
<reference evidence="2 3" key="1">
    <citation type="submission" date="2017-02" db="EMBL/GenBank/DDBJ databases">
        <title>Whole genome sequencing of Rhodanobacter lindaniclasticus DSM 17932.</title>
        <authorList>
            <person name="Kumar S."/>
            <person name="Patil P."/>
            <person name="Patil P.B."/>
        </authorList>
    </citation>
    <scope>NUCLEOTIDE SEQUENCE [LARGE SCALE GENOMIC DNA]</scope>
    <source>
        <strain evidence="2 3">DSM 17932</strain>
    </source>
</reference>
<feature type="transmembrane region" description="Helical" evidence="1">
    <location>
        <begin position="131"/>
        <end position="148"/>
    </location>
</feature>
<keyword evidence="1" id="KW-0812">Transmembrane</keyword>
<dbReference type="OrthoDB" id="5959591at2"/>
<dbReference type="Proteomes" id="UP000306317">
    <property type="component" value="Unassembled WGS sequence"/>
</dbReference>
<sequence>MIQHIDDHIPPFDDAAQEHEWLAQENATRRERLQLDPAGDDARSRRYRLLARTLREPLPDALPADFARQVAARIAPAPTRRAASEGSLESMLTLALGIVLVAAATAVAAIYGSTWLPSFVTLLPSPHSAATRWLLALAGCLGASWLIGQWQLHPPKKTD</sequence>
<keyword evidence="3" id="KW-1185">Reference proteome</keyword>
<gene>
    <name evidence="2" type="ORF">B1991_03350</name>
</gene>
<feature type="transmembrane region" description="Helical" evidence="1">
    <location>
        <begin position="90"/>
        <end position="111"/>
    </location>
</feature>
<evidence type="ECO:0000256" key="1">
    <source>
        <dbReference type="SAM" id="Phobius"/>
    </source>
</evidence>
<proteinExistence type="predicted"/>
<evidence type="ECO:0000313" key="3">
    <source>
        <dbReference type="Proteomes" id="UP000306317"/>
    </source>
</evidence>
<dbReference type="RefSeq" id="WP_136257293.1">
    <property type="nucleotide sequence ID" value="NZ_MWIO01000012.1"/>
</dbReference>
<keyword evidence="1" id="KW-0472">Membrane</keyword>
<accession>A0A4S3KLX3</accession>
<dbReference type="AlphaFoldDB" id="A0A4S3KLX3"/>